<evidence type="ECO:0000313" key="5">
    <source>
        <dbReference type="Proteomes" id="UP001596958"/>
    </source>
</evidence>
<reference evidence="5" key="1">
    <citation type="journal article" date="2019" name="Int. J. Syst. Evol. Microbiol.">
        <title>The Global Catalogue of Microorganisms (GCM) 10K type strain sequencing project: providing services to taxonomists for standard genome sequencing and annotation.</title>
        <authorList>
            <consortium name="The Broad Institute Genomics Platform"/>
            <consortium name="The Broad Institute Genome Sequencing Center for Infectious Disease"/>
            <person name="Wu L."/>
            <person name="Ma J."/>
        </authorList>
    </citation>
    <scope>NUCLEOTIDE SEQUENCE [LARGE SCALE GENOMIC DNA]</scope>
    <source>
        <strain evidence="5">CCUG 63418</strain>
    </source>
</reference>
<dbReference type="Proteomes" id="UP001596958">
    <property type="component" value="Unassembled WGS sequence"/>
</dbReference>
<dbReference type="Pfam" id="PF08327">
    <property type="entry name" value="AHSA1"/>
    <property type="match status" value="1"/>
</dbReference>
<feature type="domain" description="Activator of Hsp90 ATPase homologue 1/2-like C-terminal" evidence="3">
    <location>
        <begin position="15"/>
        <end position="136"/>
    </location>
</feature>
<comment type="similarity">
    <text evidence="1">Belongs to the AHA1 family.</text>
</comment>
<sequence>MKEQDFTTSFKVDQTPQQVYDAIIHPQLWWSEEITGSADNVNDVFDYHFEDVHFCKVKIEELTPGKKVVWRILENNFNFTRDKTEWVNTKVVFDVNTKGNQTEMTLTHYGLVPEYECYDACYQGWTFYMQTSLKNLISTGVGSPNKSGAPQTETEAKLSTGE</sequence>
<feature type="compositionally biased region" description="Polar residues" evidence="2">
    <location>
        <begin position="140"/>
        <end position="153"/>
    </location>
</feature>
<evidence type="ECO:0000256" key="1">
    <source>
        <dbReference type="ARBA" id="ARBA00006817"/>
    </source>
</evidence>
<dbReference type="EMBL" id="JBHTHU010000005">
    <property type="protein sequence ID" value="MFD0749961.1"/>
    <property type="molecule type" value="Genomic_DNA"/>
</dbReference>
<name>A0ABW2YV50_9SPHI</name>
<proteinExistence type="inferred from homology"/>
<dbReference type="CDD" id="cd07814">
    <property type="entry name" value="SRPBCC_CalC_Aha1-like"/>
    <property type="match status" value="1"/>
</dbReference>
<evidence type="ECO:0000313" key="4">
    <source>
        <dbReference type="EMBL" id="MFD0749961.1"/>
    </source>
</evidence>
<dbReference type="InterPro" id="IPR013538">
    <property type="entry name" value="ASHA1/2-like_C"/>
</dbReference>
<comment type="caution">
    <text evidence="4">The sequence shown here is derived from an EMBL/GenBank/DDBJ whole genome shotgun (WGS) entry which is preliminary data.</text>
</comment>
<organism evidence="4 5">
    <name type="scientific">Mucilaginibacter calamicampi</name>
    <dbReference type="NCBI Taxonomy" id="1302352"/>
    <lineage>
        <taxon>Bacteria</taxon>
        <taxon>Pseudomonadati</taxon>
        <taxon>Bacteroidota</taxon>
        <taxon>Sphingobacteriia</taxon>
        <taxon>Sphingobacteriales</taxon>
        <taxon>Sphingobacteriaceae</taxon>
        <taxon>Mucilaginibacter</taxon>
    </lineage>
</organism>
<protein>
    <submittedName>
        <fullName evidence="4">SRPBCC domain-containing protein</fullName>
    </submittedName>
</protein>
<gene>
    <name evidence="4" type="ORF">ACFQZS_07400</name>
</gene>
<feature type="region of interest" description="Disordered" evidence="2">
    <location>
        <begin position="140"/>
        <end position="162"/>
    </location>
</feature>
<dbReference type="SUPFAM" id="SSF55961">
    <property type="entry name" value="Bet v1-like"/>
    <property type="match status" value="1"/>
</dbReference>
<keyword evidence="5" id="KW-1185">Reference proteome</keyword>
<evidence type="ECO:0000259" key="3">
    <source>
        <dbReference type="Pfam" id="PF08327"/>
    </source>
</evidence>
<evidence type="ECO:0000256" key="2">
    <source>
        <dbReference type="SAM" id="MobiDB-lite"/>
    </source>
</evidence>
<dbReference type="InterPro" id="IPR023393">
    <property type="entry name" value="START-like_dom_sf"/>
</dbReference>
<dbReference type="RefSeq" id="WP_377098786.1">
    <property type="nucleotide sequence ID" value="NZ_JBHTHU010000005.1"/>
</dbReference>
<accession>A0ABW2YV50</accession>
<dbReference type="Gene3D" id="3.30.530.20">
    <property type="match status" value="1"/>
</dbReference>